<dbReference type="Proteomes" id="UP000683925">
    <property type="component" value="Unassembled WGS sequence"/>
</dbReference>
<evidence type="ECO:0000313" key="4">
    <source>
        <dbReference type="Proteomes" id="UP000683925"/>
    </source>
</evidence>
<evidence type="ECO:0008006" key="5">
    <source>
        <dbReference type="Google" id="ProtNLM"/>
    </source>
</evidence>
<proteinExistence type="predicted"/>
<dbReference type="PANTHER" id="PTHR23084:SF263">
    <property type="entry name" value="MORN REPEAT-CONTAINING PROTEIN 1"/>
    <property type="match status" value="1"/>
</dbReference>
<gene>
    <name evidence="3" type="ORF">POCTA_138.1.T0040290</name>
</gene>
<feature type="transmembrane region" description="Helical" evidence="2">
    <location>
        <begin position="94"/>
        <end position="113"/>
    </location>
</feature>
<dbReference type="InterPro" id="IPR003409">
    <property type="entry name" value="MORN"/>
</dbReference>
<name>A0A8S1S287_PAROT</name>
<dbReference type="SMART" id="SM00698">
    <property type="entry name" value="MORN"/>
    <property type="match status" value="11"/>
</dbReference>
<keyword evidence="1" id="KW-0677">Repeat</keyword>
<dbReference type="OMA" id="DRYYIGF"/>
<sequence>MERREDDVQYFKIDKSNDQQDKIILTLFSIFMNALIGSLFFYFSTHENKYGGDQCKYLRPCAFWFSIYCFFSLFAWIVLNPYAIYYKHDQIFDYANIVEGSIKLVFFIVFYFIHNFKSLWVTSSVNSNIHHFQCSCVPDIVWIDLFHQTQNRRMNLIVNYIQFMQQQSISDFDNLEQEHQLIDQVNQKSKSAKFKQYKQGQYYGDIQNNVRHGYGLMTYQDRYYIGFWKNDRKHGFGKEVLDKGDQYEGQFEDGKPHGEGTLETANGIYSGQWVQGIKQGYGKWRGKNNEIYAGEWKFNKANGYGRYDYQDGGWYEGEFKNYLKYGKGKESYANGDFYDGDFINDKPDGFGVYRWADGSSYHGTFCSGVRHGKGYWLKFGDPQNHESYDGEYVNDLKSGHGVYRWPSGNVYEGEFFNDHRHGFGEMRWVDGSFYKGQFHNGQMCGEGELKRNNKPILYGYFENNKLVREQKKKQIPKTMNQSQNNSYDGKRNYYSLHQSFNQFQNAQQIQKFHYKSESIEPIIRQFKRDCNTSIDDIHKSENQANQNSFKISIDLDDSQGMNNQPKFKSLNTTSRAFQNQQESLLSVTNRTQATKKVIIDSVKFKRNQISFRLQSLNQSTRQTQNSLPKQGAN</sequence>
<dbReference type="PANTHER" id="PTHR23084">
    <property type="entry name" value="PHOSPHATIDYLINOSITOL-4-PHOSPHATE 5-KINASE RELATED"/>
    <property type="match status" value="1"/>
</dbReference>
<accession>A0A8S1S287</accession>
<feature type="transmembrane region" description="Helical" evidence="2">
    <location>
        <begin position="23"/>
        <end position="43"/>
    </location>
</feature>
<dbReference type="EMBL" id="CAJJDP010000003">
    <property type="protein sequence ID" value="CAD8133109.1"/>
    <property type="molecule type" value="Genomic_DNA"/>
</dbReference>
<dbReference type="AlphaFoldDB" id="A0A8S1S287"/>
<organism evidence="3 4">
    <name type="scientific">Paramecium octaurelia</name>
    <dbReference type="NCBI Taxonomy" id="43137"/>
    <lineage>
        <taxon>Eukaryota</taxon>
        <taxon>Sar</taxon>
        <taxon>Alveolata</taxon>
        <taxon>Ciliophora</taxon>
        <taxon>Intramacronucleata</taxon>
        <taxon>Oligohymenophorea</taxon>
        <taxon>Peniculida</taxon>
        <taxon>Parameciidae</taxon>
        <taxon>Paramecium</taxon>
    </lineage>
</organism>
<reference evidence="3" key="1">
    <citation type="submission" date="2021-01" db="EMBL/GenBank/DDBJ databases">
        <authorList>
            <consortium name="Genoscope - CEA"/>
            <person name="William W."/>
        </authorList>
    </citation>
    <scope>NUCLEOTIDE SEQUENCE</scope>
</reference>
<keyword evidence="4" id="KW-1185">Reference proteome</keyword>
<dbReference type="OrthoDB" id="287158at2759"/>
<dbReference type="Pfam" id="PF02493">
    <property type="entry name" value="MORN"/>
    <property type="match status" value="10"/>
</dbReference>
<evidence type="ECO:0000256" key="1">
    <source>
        <dbReference type="ARBA" id="ARBA00022737"/>
    </source>
</evidence>
<evidence type="ECO:0000256" key="2">
    <source>
        <dbReference type="SAM" id="Phobius"/>
    </source>
</evidence>
<protein>
    <recommendedName>
        <fullName evidence="5">MORN motif protein</fullName>
    </recommendedName>
</protein>
<keyword evidence="2" id="KW-1133">Transmembrane helix</keyword>
<keyword evidence="2" id="KW-0812">Transmembrane</keyword>
<evidence type="ECO:0000313" key="3">
    <source>
        <dbReference type="EMBL" id="CAD8133109.1"/>
    </source>
</evidence>
<keyword evidence="2" id="KW-0472">Membrane</keyword>
<feature type="transmembrane region" description="Helical" evidence="2">
    <location>
        <begin position="63"/>
        <end position="82"/>
    </location>
</feature>
<comment type="caution">
    <text evidence="3">The sequence shown here is derived from an EMBL/GenBank/DDBJ whole genome shotgun (WGS) entry which is preliminary data.</text>
</comment>